<dbReference type="EMBL" id="JAAGVY010000024">
    <property type="protein sequence ID" value="NEN24365.1"/>
    <property type="molecule type" value="Genomic_DNA"/>
</dbReference>
<keyword evidence="6" id="KW-0633">Potassium transport</keyword>
<evidence type="ECO:0000256" key="3">
    <source>
        <dbReference type="ARBA" id="ARBA00022448"/>
    </source>
</evidence>
<evidence type="ECO:0000256" key="10">
    <source>
        <dbReference type="ARBA" id="ARBA00023065"/>
    </source>
</evidence>
<comment type="caution">
    <text evidence="14">The sequence shown here is derived from an EMBL/GenBank/DDBJ whole genome shotgun (WGS) entry which is preliminary data.</text>
</comment>
<keyword evidence="7 13" id="KW-0812">Transmembrane</keyword>
<dbReference type="PIRSF" id="PIRSF006247">
    <property type="entry name" value="TrkH"/>
    <property type="match status" value="1"/>
</dbReference>
<organism evidence="14 15">
    <name type="scientific">Cryomorpha ignava</name>
    <dbReference type="NCBI Taxonomy" id="101383"/>
    <lineage>
        <taxon>Bacteria</taxon>
        <taxon>Pseudomonadati</taxon>
        <taxon>Bacteroidota</taxon>
        <taxon>Flavobacteriia</taxon>
        <taxon>Flavobacteriales</taxon>
        <taxon>Cryomorphaceae</taxon>
        <taxon>Cryomorpha</taxon>
    </lineage>
</organism>
<name>A0A7K3WUM3_9FLAO</name>
<dbReference type="GO" id="GO:0015379">
    <property type="term" value="F:potassium:chloride symporter activity"/>
    <property type="evidence" value="ECO:0007669"/>
    <property type="project" value="InterPro"/>
</dbReference>
<evidence type="ECO:0000256" key="2">
    <source>
        <dbReference type="ARBA" id="ARBA00009137"/>
    </source>
</evidence>
<feature type="binding site" evidence="12">
    <location>
        <position position="319"/>
    </location>
    <ligand>
        <name>K(+)</name>
        <dbReference type="ChEBI" id="CHEBI:29103"/>
    </ligand>
</feature>
<keyword evidence="11 13" id="KW-0472">Membrane</keyword>
<dbReference type="GO" id="GO:0005886">
    <property type="term" value="C:plasma membrane"/>
    <property type="evidence" value="ECO:0007669"/>
    <property type="project" value="UniProtKB-SubCell"/>
</dbReference>
<evidence type="ECO:0000313" key="14">
    <source>
        <dbReference type="EMBL" id="NEN24365.1"/>
    </source>
</evidence>
<protein>
    <submittedName>
        <fullName evidence="14">TrkH family potassium uptake protein</fullName>
    </submittedName>
</protein>
<keyword evidence="4" id="KW-1003">Cell membrane</keyword>
<gene>
    <name evidence="14" type="ORF">G3O08_12700</name>
</gene>
<feature type="binding site" evidence="12">
    <location>
        <position position="223"/>
    </location>
    <ligand>
        <name>K(+)</name>
        <dbReference type="ChEBI" id="CHEBI:29103"/>
    </ligand>
</feature>
<sequence>MKINFIGIVNILSVLLFVNSALMALCIPFSIYYLDGMLTSWIYSVVLSAVLGLVLWLSTYKHKDRQNIRKRDGYIIVTFSWFVMALSGAIPYIITGSIPNFTNAFFESISGFTTTGASILENIEELPESILFWRSLTQWIGGLGFIVLVISILPLLGIGGLQLFMAEAPGITADKLKPRIQDTGKRLWFLYIILTLAETILLLFGDMTFFDAINHSLTTMSTGGFSTKQASIAFYNSSYIEYVITAFMFMGGTSFVLLYLTFKGKFKNLFQNGEFRAYLFITLGATALVTSVLIYRSAMPFSIAFRESLFQVVSVLTTTGYASSDFTEWGGSVSLIFFILMFIGACAGSTAGGVKIVRHLIIAKNSIIEFRRQLHPTAIIPVRINGKAIPHEVVRSTMAFVIIYITIFGVASVVLALMGMDAVTAMGSVATSLGNIGPGLNETGPSHSFAQIPSAAKWILSVVMIIGRLELFTVIIIFTRYFWRST</sequence>
<dbReference type="AlphaFoldDB" id="A0A7K3WUM3"/>
<feature type="binding site" evidence="12">
    <location>
        <position position="114"/>
    </location>
    <ligand>
        <name>K(+)</name>
        <dbReference type="ChEBI" id="CHEBI:29103"/>
    </ligand>
</feature>
<feature type="transmembrane region" description="Helical" evidence="13">
    <location>
        <begin position="458"/>
        <end position="483"/>
    </location>
</feature>
<feature type="transmembrane region" description="Helical" evidence="13">
    <location>
        <begin position="72"/>
        <end position="94"/>
    </location>
</feature>
<evidence type="ECO:0000256" key="7">
    <source>
        <dbReference type="ARBA" id="ARBA00022692"/>
    </source>
</evidence>
<evidence type="ECO:0000256" key="9">
    <source>
        <dbReference type="ARBA" id="ARBA00022989"/>
    </source>
</evidence>
<feature type="transmembrane region" description="Helical" evidence="13">
    <location>
        <begin position="397"/>
        <end position="418"/>
    </location>
</feature>
<dbReference type="PANTHER" id="PTHR32024">
    <property type="entry name" value="TRK SYSTEM POTASSIUM UPTAKE PROTEIN TRKG-RELATED"/>
    <property type="match status" value="1"/>
</dbReference>
<reference evidence="14 15" key="1">
    <citation type="submission" date="2020-02" db="EMBL/GenBank/DDBJ databases">
        <title>Out from the shadows clarifying the taxonomy of the family Cryomorphaceae and related taxa by utilizing the GTDB taxonomic framework.</title>
        <authorList>
            <person name="Bowman J.P."/>
        </authorList>
    </citation>
    <scope>NUCLEOTIDE SEQUENCE [LARGE SCALE GENOMIC DNA]</scope>
    <source>
        <strain evidence="14 15">QSSC 1-22</strain>
    </source>
</reference>
<dbReference type="InterPro" id="IPR003445">
    <property type="entry name" value="Cat_transpt"/>
</dbReference>
<keyword evidence="10" id="KW-0406">Ion transport</keyword>
<evidence type="ECO:0000256" key="12">
    <source>
        <dbReference type="PIRSR" id="PIRSR006247-1"/>
    </source>
</evidence>
<keyword evidence="5" id="KW-0997">Cell inner membrane</keyword>
<proteinExistence type="inferred from homology"/>
<dbReference type="Pfam" id="PF02386">
    <property type="entry name" value="TrkH"/>
    <property type="match status" value="1"/>
</dbReference>
<dbReference type="RefSeq" id="WP_163285757.1">
    <property type="nucleotide sequence ID" value="NZ_JAAGVY010000024.1"/>
</dbReference>
<comment type="similarity">
    <text evidence="2">Belongs to the TrkH potassium transport family.</text>
</comment>
<evidence type="ECO:0000256" key="13">
    <source>
        <dbReference type="SAM" id="Phobius"/>
    </source>
</evidence>
<feature type="transmembrane region" description="Helical" evidence="13">
    <location>
        <begin position="333"/>
        <end position="354"/>
    </location>
</feature>
<feature type="binding site" evidence="12">
    <location>
        <position position="435"/>
    </location>
    <ligand>
        <name>K(+)</name>
        <dbReference type="ChEBI" id="CHEBI:29103"/>
    </ligand>
</feature>
<feature type="transmembrane region" description="Helical" evidence="13">
    <location>
        <begin position="40"/>
        <end position="60"/>
    </location>
</feature>
<evidence type="ECO:0000256" key="11">
    <source>
        <dbReference type="ARBA" id="ARBA00023136"/>
    </source>
</evidence>
<keyword evidence="12" id="KW-0479">Metal-binding</keyword>
<evidence type="ECO:0000256" key="4">
    <source>
        <dbReference type="ARBA" id="ARBA00022475"/>
    </source>
</evidence>
<feature type="transmembrane region" description="Helical" evidence="13">
    <location>
        <begin position="274"/>
        <end position="295"/>
    </location>
</feature>
<evidence type="ECO:0000256" key="6">
    <source>
        <dbReference type="ARBA" id="ARBA00022538"/>
    </source>
</evidence>
<evidence type="ECO:0000256" key="5">
    <source>
        <dbReference type="ARBA" id="ARBA00022519"/>
    </source>
</evidence>
<evidence type="ECO:0000256" key="1">
    <source>
        <dbReference type="ARBA" id="ARBA00004429"/>
    </source>
</evidence>
<dbReference type="GO" id="GO:0046872">
    <property type="term" value="F:metal ion binding"/>
    <property type="evidence" value="ECO:0007669"/>
    <property type="project" value="UniProtKB-KW"/>
</dbReference>
<keyword evidence="9 13" id="KW-1133">Transmembrane helix</keyword>
<accession>A0A7K3WUM3</accession>
<dbReference type="InterPro" id="IPR004772">
    <property type="entry name" value="TrkH"/>
</dbReference>
<dbReference type="PANTHER" id="PTHR32024:SF2">
    <property type="entry name" value="TRK SYSTEM POTASSIUM UPTAKE PROTEIN TRKG-RELATED"/>
    <property type="match status" value="1"/>
</dbReference>
<feature type="transmembrane region" description="Helical" evidence="13">
    <location>
        <begin position="12"/>
        <end position="34"/>
    </location>
</feature>
<comment type="subcellular location">
    <subcellularLocation>
        <location evidence="1">Cell inner membrane</location>
        <topology evidence="1">Multi-pass membrane protein</topology>
    </subcellularLocation>
</comment>
<dbReference type="Proteomes" id="UP000486602">
    <property type="component" value="Unassembled WGS sequence"/>
</dbReference>
<feature type="binding site" evidence="12">
    <location>
        <position position="115"/>
    </location>
    <ligand>
        <name>K(+)</name>
        <dbReference type="ChEBI" id="CHEBI:29103"/>
    </ligand>
</feature>
<keyword evidence="3" id="KW-0813">Transport</keyword>
<keyword evidence="15" id="KW-1185">Reference proteome</keyword>
<evidence type="ECO:0000256" key="8">
    <source>
        <dbReference type="ARBA" id="ARBA00022958"/>
    </source>
</evidence>
<feature type="transmembrane region" description="Helical" evidence="13">
    <location>
        <begin position="139"/>
        <end position="166"/>
    </location>
</feature>
<feature type="binding site" evidence="12">
    <location>
        <position position="318"/>
    </location>
    <ligand>
        <name>K(+)</name>
        <dbReference type="ChEBI" id="CHEBI:29103"/>
    </ligand>
</feature>
<evidence type="ECO:0000313" key="15">
    <source>
        <dbReference type="Proteomes" id="UP000486602"/>
    </source>
</evidence>
<feature type="transmembrane region" description="Helical" evidence="13">
    <location>
        <begin position="239"/>
        <end position="262"/>
    </location>
</feature>
<keyword evidence="8 12" id="KW-0630">Potassium</keyword>
<feature type="transmembrane region" description="Helical" evidence="13">
    <location>
        <begin position="187"/>
        <end position="210"/>
    </location>
</feature>